<dbReference type="KEGG" id="fcz:IMF26_00610"/>
<feature type="domain" description="DUF3048" evidence="3">
    <location>
        <begin position="221"/>
        <end position="330"/>
    </location>
</feature>
<feature type="domain" description="DUF3048" evidence="2">
    <location>
        <begin position="71"/>
        <end position="197"/>
    </location>
</feature>
<dbReference type="Pfam" id="PF17479">
    <property type="entry name" value="DUF3048_C"/>
    <property type="match status" value="1"/>
</dbReference>
<name>A0AAT9LC33_9FIRM</name>
<dbReference type="InterPro" id="IPR023158">
    <property type="entry name" value="YerB-like_sf"/>
</dbReference>
<feature type="region of interest" description="Disordered" evidence="1">
    <location>
        <begin position="38"/>
        <end position="60"/>
    </location>
</feature>
<sequence length="354" mass="38606">MASKHRYRAALLILFIAALILIFASPFFGGCNRPLPKENGTGVNSPQPAAGDNPASKTLAENDERPLLPGVVFVSIGNNPSARPQSGLSGAAIVYEAPAEGGITRLLAGFTRKTDKIGPVRSARKCLVQIAVGYDTPFAHCGGSEDSFQIIRREKTKSMDEIYSAGECFWRTEDREAPDNLYTSTDKLIEGAERRGFAISGLPPSPKGEFSGKPAVVIEYNFSRSERYPNVVRYVFQGSRYERSINGDPHKDDQGNVISPANLVFMEVKTTYPKGKAVEIDMDVTGRGRALFFSRGLVAEGTWEKPALKEPIRFFAGEKQVPFAEGMVWVHLVPDLSQVKVSAQNQTGQSTGTK</sequence>
<dbReference type="SUPFAM" id="SSF159774">
    <property type="entry name" value="YerB-like"/>
    <property type="match status" value="1"/>
</dbReference>
<dbReference type="EMBL" id="CP062796">
    <property type="protein sequence ID" value="QUL98631.1"/>
    <property type="molecule type" value="Genomic_DNA"/>
</dbReference>
<dbReference type="InterPro" id="IPR035328">
    <property type="entry name" value="DUF3048_C"/>
</dbReference>
<reference evidence="4" key="2">
    <citation type="journal article" date="2023" name="Biology">
        <title>Prokaryotic Life Associated with Coal-Fire Gas Vents Revealed by Metagenomics.</title>
        <authorList>
            <person name="Kadnikov V.V."/>
            <person name="Mardanov A.V."/>
            <person name="Beletsky A.V."/>
            <person name="Karnachuk O.V."/>
            <person name="Ravin N.V."/>
        </authorList>
    </citation>
    <scope>NUCLEOTIDE SEQUENCE</scope>
    <source>
        <strain evidence="4">Bu02</strain>
    </source>
</reference>
<reference evidence="4" key="1">
    <citation type="submission" date="2020-10" db="EMBL/GenBank/DDBJ databases">
        <authorList>
            <person name="Kadnikov V."/>
            <person name="Beletsky A.V."/>
            <person name="Mardanov A.V."/>
            <person name="Karnachuk O.V."/>
            <person name="Ravin N.V."/>
        </authorList>
    </citation>
    <scope>NUCLEOTIDE SEQUENCE</scope>
    <source>
        <strain evidence="4">Bu02</strain>
    </source>
</reference>
<evidence type="ECO:0000313" key="4">
    <source>
        <dbReference type="EMBL" id="QUL98631.1"/>
    </source>
</evidence>
<evidence type="ECO:0000256" key="1">
    <source>
        <dbReference type="SAM" id="MobiDB-lite"/>
    </source>
</evidence>
<organism evidence="4">
    <name type="scientific">Candidatus Fermentithermobacillus carboniphilus</name>
    <dbReference type="NCBI Taxonomy" id="3085328"/>
    <lineage>
        <taxon>Bacteria</taxon>
        <taxon>Bacillati</taxon>
        <taxon>Bacillota</taxon>
        <taxon>Candidatus Fermentithermobacillia</taxon>
        <taxon>Candidatus Fermentithermobacillales</taxon>
        <taxon>Candidatus Fermentithermobacillaceae</taxon>
        <taxon>Candidatus Fermentithermobacillus</taxon>
    </lineage>
</organism>
<accession>A0AAT9LC33</accession>
<gene>
    <name evidence="4" type="ORF">IMF26_00610</name>
</gene>
<dbReference type="Pfam" id="PF11258">
    <property type="entry name" value="DUF3048"/>
    <property type="match status" value="1"/>
</dbReference>
<evidence type="ECO:0000259" key="3">
    <source>
        <dbReference type="Pfam" id="PF17479"/>
    </source>
</evidence>
<protein>
    <submittedName>
        <fullName evidence="4">DUF3048 domain-containing protein</fullName>
    </submittedName>
</protein>
<proteinExistence type="predicted"/>
<dbReference type="PROSITE" id="PS51257">
    <property type="entry name" value="PROKAR_LIPOPROTEIN"/>
    <property type="match status" value="1"/>
</dbReference>
<evidence type="ECO:0000259" key="2">
    <source>
        <dbReference type="Pfam" id="PF11258"/>
    </source>
</evidence>
<dbReference type="AlphaFoldDB" id="A0AAT9LC33"/>
<dbReference type="InterPro" id="IPR021416">
    <property type="entry name" value="DUF3048_N"/>
</dbReference>
<dbReference type="Gene3D" id="3.50.90.10">
    <property type="entry name" value="YerB-like"/>
    <property type="match status" value="1"/>
</dbReference>